<accession>A0A2L0HG10</accession>
<dbReference type="AlphaFoldDB" id="A0A2L0HG10"/>
<organism evidence="1 2">
    <name type="scientific">Rhizobium fredii</name>
    <name type="common">Sinorhizobium fredii</name>
    <dbReference type="NCBI Taxonomy" id="380"/>
    <lineage>
        <taxon>Bacteria</taxon>
        <taxon>Pseudomonadati</taxon>
        <taxon>Pseudomonadota</taxon>
        <taxon>Alphaproteobacteria</taxon>
        <taxon>Hyphomicrobiales</taxon>
        <taxon>Rhizobiaceae</taxon>
        <taxon>Sinorhizobium/Ensifer group</taxon>
        <taxon>Sinorhizobium</taxon>
    </lineage>
</organism>
<evidence type="ECO:0008006" key="3">
    <source>
        <dbReference type="Google" id="ProtNLM"/>
    </source>
</evidence>
<name>A0A2L0HG10_RHIFR</name>
<dbReference type="Proteomes" id="UP000239340">
    <property type="component" value="Plasmid pSfreNXT3c"/>
</dbReference>
<keyword evidence="1" id="KW-0614">Plasmid</keyword>
<geneLocation type="plasmid" evidence="2">
    <name>psfrenxt3c</name>
</geneLocation>
<dbReference type="EMBL" id="CP024310">
    <property type="protein sequence ID" value="AUX80403.1"/>
    <property type="molecule type" value="Genomic_DNA"/>
</dbReference>
<proteinExistence type="predicted"/>
<protein>
    <recommendedName>
        <fullName evidence="3">DUF1127 domain-containing protein</fullName>
    </recommendedName>
</protein>
<dbReference type="RefSeq" id="WP_097524441.1">
    <property type="nucleotide sequence ID" value="NZ_CP024310.1"/>
</dbReference>
<gene>
    <name evidence="1" type="ORF">NXT3_PC01249</name>
</gene>
<evidence type="ECO:0000313" key="2">
    <source>
        <dbReference type="Proteomes" id="UP000239340"/>
    </source>
</evidence>
<sequence>MNETPTPASAPPHRHYSLATLRSIIATWGARIGFRRELEQKLKDDPHLIADIGLTQRQFEAEIAKPFWQGPMPPL</sequence>
<evidence type="ECO:0000313" key="1">
    <source>
        <dbReference type="EMBL" id="AUX80403.1"/>
    </source>
</evidence>
<reference evidence="1 2" key="1">
    <citation type="submission" date="2017-10" db="EMBL/GenBank/DDBJ databases">
        <title>Analysis of the genome sequences of Rhizobium populations associated to common bean (phaseolus vulgaris).</title>
        <authorList>
            <person name="Bustos P."/>
            <person name="Santamaria R.I."/>
            <person name="Miranda-Sanchez F."/>
            <person name="Perez-Carrascal O."/>
            <person name="Juarez S."/>
            <person name="Lozano L."/>
            <person name="Martinez-Flores I."/>
            <person name="Vinuesa P."/>
            <person name="Martinez-Romero E."/>
            <person name="Cevallos M.A."/>
            <person name="Romero D."/>
            <person name="Davila G."/>
            <person name="Gonzalez V."/>
        </authorList>
    </citation>
    <scope>NUCLEOTIDE SEQUENCE [LARGE SCALE GENOMIC DNA]</scope>
    <source>
        <strain evidence="1 2">NXT3</strain>
        <plasmid evidence="2">Plasmid psfrenxt3c</plasmid>
    </source>
</reference>